<dbReference type="OrthoDB" id="20932at2759"/>
<proteinExistence type="predicted"/>
<accession>A0A0A1TWG8</accession>
<dbReference type="RefSeq" id="XP_004183024.1">
    <property type="nucleotide sequence ID" value="XM_004182976.1"/>
</dbReference>
<dbReference type="EMBL" id="KB207240">
    <property type="protein sequence ID" value="ELP83678.1"/>
    <property type="molecule type" value="Genomic_DNA"/>
</dbReference>
<dbReference type="OMA" id="KSHWSIL"/>
<reference evidence="1 2" key="1">
    <citation type="submission" date="2012-10" db="EMBL/GenBank/DDBJ databases">
        <authorList>
            <person name="Zafar N."/>
            <person name="Inman J."/>
            <person name="Hall N."/>
            <person name="Lorenzi H."/>
            <person name="Caler E."/>
        </authorList>
    </citation>
    <scope>NUCLEOTIDE SEQUENCE [LARGE SCALE GENOMIC DNA]</scope>
    <source>
        <strain evidence="1 2">IP1</strain>
    </source>
</reference>
<dbReference type="AlphaFoldDB" id="A0A0A1TWG8"/>
<dbReference type="KEGG" id="eiv:EIN_467920"/>
<protein>
    <submittedName>
        <fullName evidence="1">Uncharacterized protein</fullName>
    </submittedName>
</protein>
<dbReference type="VEuPathDB" id="AmoebaDB:EIN_467920"/>
<dbReference type="Gene3D" id="3.90.980.20">
    <property type="match status" value="1"/>
</dbReference>
<evidence type="ECO:0000313" key="2">
    <source>
        <dbReference type="Proteomes" id="UP000014680"/>
    </source>
</evidence>
<evidence type="ECO:0000313" key="1">
    <source>
        <dbReference type="EMBL" id="ELP83678.1"/>
    </source>
</evidence>
<dbReference type="GeneID" id="14882655"/>
<gene>
    <name evidence="1" type="ORF">EIN_467920</name>
</gene>
<name>A0A0A1TWG8_ENTIV</name>
<keyword evidence="2" id="KW-1185">Reference proteome</keyword>
<organism evidence="1 2">
    <name type="scientific">Entamoeba invadens IP1</name>
    <dbReference type="NCBI Taxonomy" id="370355"/>
    <lineage>
        <taxon>Eukaryota</taxon>
        <taxon>Amoebozoa</taxon>
        <taxon>Evosea</taxon>
        <taxon>Archamoebae</taxon>
        <taxon>Mastigamoebida</taxon>
        <taxon>Entamoebidae</taxon>
        <taxon>Entamoeba</taxon>
    </lineage>
</organism>
<sequence length="265" mass="31221">MALQLKFKSLKNTSIKNYKYKFVENKRVFHLLKIKTILMNMCALECDCLLCKMQEVIQHNRYIPWITLSRIFYLSLMHKYPSQEYFSVKTDVPQLIESHWTIISKLSQFSEDKWRKSLLDAINHSRFFISGKEHFHVSGFWKLKDTSIPFIENYVNDEEIPKTEDSNESSQVICASPSMSSLNNLNNSSDQIREYYINIINQAKMNISALVQFYPNADINMKMQIQSEVKINEETIQRASFTLFNLTDQNSQFYSSACFMVRTVF</sequence>
<dbReference type="Proteomes" id="UP000014680">
    <property type="component" value="Unassembled WGS sequence"/>
</dbReference>